<organism evidence="2 3">
    <name type="scientific">Nitratidesulfovibrio vulgaris (strain DP4)</name>
    <name type="common">Desulfovibrio vulgaris</name>
    <dbReference type="NCBI Taxonomy" id="391774"/>
    <lineage>
        <taxon>Bacteria</taxon>
        <taxon>Pseudomonadati</taxon>
        <taxon>Thermodesulfobacteriota</taxon>
        <taxon>Desulfovibrionia</taxon>
        <taxon>Desulfovibrionales</taxon>
        <taxon>Desulfovibrionaceae</taxon>
        <taxon>Nitratidesulfovibrio</taxon>
    </lineage>
</organism>
<dbReference type="Proteomes" id="UP000009173">
    <property type="component" value="Chromosome"/>
</dbReference>
<evidence type="ECO:0000259" key="1">
    <source>
        <dbReference type="Pfam" id="PF04015"/>
    </source>
</evidence>
<name>A0A0H3A5Q5_NITV4</name>
<dbReference type="InterPro" id="IPR007160">
    <property type="entry name" value="DUF362"/>
</dbReference>
<feature type="domain" description="DUF362" evidence="1">
    <location>
        <begin position="58"/>
        <end position="256"/>
    </location>
</feature>
<reference evidence="3" key="1">
    <citation type="journal article" date="2009" name="Environ. Microbiol.">
        <title>Contribution of mobile genetic elements to Desulfovibrio vulgaris genome plasticity.</title>
        <authorList>
            <person name="Walker C.B."/>
            <person name="Stolyar S."/>
            <person name="Chivian D."/>
            <person name="Pinel N."/>
            <person name="Gabster J.A."/>
            <person name="Dehal P.S."/>
            <person name="He Z."/>
            <person name="Yang Z.K."/>
            <person name="Yen H.C."/>
            <person name="Zhou J."/>
            <person name="Wall J.D."/>
            <person name="Hazen T.C."/>
            <person name="Arkin A.P."/>
            <person name="Stahl D.A."/>
        </authorList>
    </citation>
    <scope>NUCLEOTIDE SEQUENCE [LARGE SCALE GENOMIC DNA]</scope>
    <source>
        <strain evidence="3">DP4</strain>
    </source>
</reference>
<dbReference type="AlphaFoldDB" id="A0A0H3A5Q5"/>
<gene>
    <name evidence="2" type="ordered locus">Dvul_0338</name>
</gene>
<protein>
    <recommendedName>
        <fullName evidence="1">DUF362 domain-containing protein</fullName>
    </recommendedName>
</protein>
<sequence>MTDGVQDASPGTRGLQGDAARAVVALARCSGYDRLAVEAAVSAVLDASGWRPACGARVLVKPNLLRFQPGGLCCTHPEVVRAACVWLQARGVHVTVGDSPAFGTAQGVAARIGLADALAPLGLAVIQLDGPRQVEVADGGGGTTTIGVSRHALDADAILSVPRLKAHCQMRVTCAVKNLFGCVCGVRKALAHTTHGADTQVFGGLVADIFAALPPVAALCDAVTCMHVTGPAGGEPFDLGLMGASVSPAALDAVCCSVIGLDPSVVPLWGEMRRRGFPGTDPADMDYPLEGPSAFDGRGFVVPGVLKDVSFAPGVLLRSLCRRVLSSLRG</sequence>
<evidence type="ECO:0000313" key="2">
    <source>
        <dbReference type="EMBL" id="ABM27361.1"/>
    </source>
</evidence>
<proteinExistence type="predicted"/>
<accession>A0A0H3A5Q5</accession>
<dbReference type="EMBL" id="CP000527">
    <property type="protein sequence ID" value="ABM27361.1"/>
    <property type="molecule type" value="Genomic_DNA"/>
</dbReference>
<dbReference type="KEGG" id="dvl:Dvul_0338"/>
<dbReference type="Pfam" id="PF04015">
    <property type="entry name" value="DUF362"/>
    <property type="match status" value="1"/>
</dbReference>
<evidence type="ECO:0000313" key="3">
    <source>
        <dbReference type="Proteomes" id="UP000009173"/>
    </source>
</evidence>
<dbReference type="HOGENOM" id="CLU_058393_1_0_7"/>